<evidence type="ECO:0000256" key="2">
    <source>
        <dbReference type="ARBA" id="ARBA00009904"/>
    </source>
</evidence>
<proteinExistence type="inferred from homology"/>
<dbReference type="PANTHER" id="PTHR11629:SF63">
    <property type="entry name" value="V-TYPE PROTON ATPASE SUBUNIT A"/>
    <property type="match status" value="1"/>
</dbReference>
<comment type="subcellular location">
    <subcellularLocation>
        <location evidence="1">Membrane</location>
        <topology evidence="1">Multi-pass membrane protein</topology>
    </subcellularLocation>
</comment>
<evidence type="ECO:0000256" key="9">
    <source>
        <dbReference type="SAM" id="Phobius"/>
    </source>
</evidence>
<evidence type="ECO:0000313" key="10">
    <source>
        <dbReference type="EMBL" id="MFK4751543.1"/>
    </source>
</evidence>
<reference evidence="10 11" key="1">
    <citation type="submission" date="2024-03" db="EMBL/GenBank/DDBJ databases">
        <title>High-quality draft genome sequence of Oceanobacter sp. wDCs-4.</title>
        <authorList>
            <person name="Dong C."/>
        </authorList>
    </citation>
    <scope>NUCLEOTIDE SEQUENCE [LARGE SCALE GENOMIC DNA]</scope>
    <source>
        <strain evidence="11">wDCs-4</strain>
    </source>
</reference>
<feature type="transmembrane region" description="Helical" evidence="9">
    <location>
        <begin position="415"/>
        <end position="437"/>
    </location>
</feature>
<comment type="similarity">
    <text evidence="2">Belongs to the V-ATPase 116 kDa subunit family.</text>
</comment>
<dbReference type="RefSeq" id="WP_416204988.1">
    <property type="nucleotide sequence ID" value="NZ_JBBKTX010000003.1"/>
</dbReference>
<evidence type="ECO:0000256" key="4">
    <source>
        <dbReference type="ARBA" id="ARBA00022692"/>
    </source>
</evidence>
<evidence type="ECO:0000256" key="7">
    <source>
        <dbReference type="ARBA" id="ARBA00023136"/>
    </source>
</evidence>
<dbReference type="InterPro" id="IPR002490">
    <property type="entry name" value="V-ATPase_116kDa_su"/>
</dbReference>
<keyword evidence="8" id="KW-0175">Coiled coil</keyword>
<comment type="caution">
    <text evidence="10">The sequence shown here is derived from an EMBL/GenBank/DDBJ whole genome shotgun (WGS) entry which is preliminary data.</text>
</comment>
<organism evidence="10 11">
    <name type="scientific">Oceanobacter antarcticus</name>
    <dbReference type="NCBI Taxonomy" id="3133425"/>
    <lineage>
        <taxon>Bacteria</taxon>
        <taxon>Pseudomonadati</taxon>
        <taxon>Pseudomonadota</taxon>
        <taxon>Gammaproteobacteria</taxon>
        <taxon>Oceanospirillales</taxon>
        <taxon>Oceanospirillaceae</taxon>
        <taxon>Oceanobacter</taxon>
    </lineage>
</organism>
<feature type="transmembrane region" description="Helical" evidence="9">
    <location>
        <begin position="444"/>
        <end position="464"/>
    </location>
</feature>
<dbReference type="PANTHER" id="PTHR11629">
    <property type="entry name" value="VACUOLAR PROTON ATPASES"/>
    <property type="match status" value="1"/>
</dbReference>
<keyword evidence="5 9" id="KW-1133">Transmembrane helix</keyword>
<protein>
    <submittedName>
        <fullName evidence="10">V-type ATP synthase subunit I</fullName>
    </submittedName>
</protein>
<evidence type="ECO:0000256" key="6">
    <source>
        <dbReference type="ARBA" id="ARBA00023065"/>
    </source>
</evidence>
<dbReference type="EMBL" id="JBBKTX010000003">
    <property type="protein sequence ID" value="MFK4751543.1"/>
    <property type="molecule type" value="Genomic_DNA"/>
</dbReference>
<feature type="transmembrane region" description="Helical" evidence="9">
    <location>
        <begin position="556"/>
        <end position="579"/>
    </location>
</feature>
<feature type="coiled-coil region" evidence="8">
    <location>
        <begin position="201"/>
        <end position="228"/>
    </location>
</feature>
<name>A0ABW8NEZ9_9GAMM</name>
<keyword evidence="7 9" id="KW-0472">Membrane</keyword>
<keyword evidence="4 9" id="KW-0812">Transmembrane</keyword>
<gene>
    <name evidence="10" type="ORF">WG929_03875</name>
</gene>
<feature type="transmembrane region" description="Helical" evidence="9">
    <location>
        <begin position="470"/>
        <end position="490"/>
    </location>
</feature>
<evidence type="ECO:0000256" key="3">
    <source>
        <dbReference type="ARBA" id="ARBA00022448"/>
    </source>
</evidence>
<evidence type="ECO:0000256" key="5">
    <source>
        <dbReference type="ARBA" id="ARBA00022989"/>
    </source>
</evidence>
<accession>A0ABW8NEZ9</accession>
<keyword evidence="11" id="KW-1185">Reference proteome</keyword>
<feature type="transmembrane region" description="Helical" evidence="9">
    <location>
        <begin position="329"/>
        <end position="353"/>
    </location>
</feature>
<keyword evidence="3" id="KW-0813">Transport</keyword>
<evidence type="ECO:0000256" key="8">
    <source>
        <dbReference type="SAM" id="Coils"/>
    </source>
</evidence>
<sequence length="616" mass="67948">MTIVALKKVAIAGREKDKDAVVAKLQAFGQLHLISAHESGEEIPEGIRQLNQAIRFLQQGETRRRPLKKFTGFHLQPVVDEALAVQQQLRNLEDQRDDVQARMRRMSPWGGFQLPGDTLVNHIRLWFYRLPVGKRSWLDRLYQDNAESRPSALGQEAPSGQIPWQLAGRDSRFLYVVLVSATEPPAACMPVPREHLGSRSLAQLTEALENLEQSLDSLQSRREELTRYLLLLKRHQARTHNHALWRQVVDQLSSDGQVFSLVAWVPVSALQQLTELARETGFAFVATDPQRDETPPTLLRPLAGFAAGRLLTRFYQLPAYRSWDPSVHLYLSFVVFFAMILSDAGYALALGSLLALRWTSMGKSESGRGLRQLALSLVGASLVWGMLAGSYFGLTPAPGSWLAALVVVDINHYNAMMKLSVLTGVLHLLIANVSLAWHRWRERWFVVSRMGWCAVVLSGCWAGFVGLSAAVVAVSVVALLAIVIGSGWSGPVTMPASQGKRLLQRLLRGVLALLSLSQLFGDVLSYMRLFALGLASASLALTFNQLAGQVAEAEGGLALLGGGLILLLGHLVNIGLGVMSGVVHGLRLNFIEFYNWGEPGEGYAFQPFQLKELEDE</sequence>
<evidence type="ECO:0000256" key="1">
    <source>
        <dbReference type="ARBA" id="ARBA00004141"/>
    </source>
</evidence>
<dbReference type="Proteomes" id="UP001620597">
    <property type="component" value="Unassembled WGS sequence"/>
</dbReference>
<keyword evidence="6" id="KW-0406">Ion transport</keyword>
<evidence type="ECO:0000313" key="11">
    <source>
        <dbReference type="Proteomes" id="UP001620597"/>
    </source>
</evidence>
<feature type="transmembrane region" description="Helical" evidence="9">
    <location>
        <begin position="373"/>
        <end position="395"/>
    </location>
</feature>